<evidence type="ECO:0000313" key="11">
    <source>
        <dbReference type="EMBL" id="MCM2680917.1"/>
    </source>
</evidence>
<keyword evidence="5 10" id="KW-0812">Transmembrane</keyword>
<dbReference type="InterPro" id="IPR007533">
    <property type="entry name" value="Cyt_c_oxidase_assmbl_CtaG"/>
</dbReference>
<dbReference type="EMBL" id="JAMQGP010000008">
    <property type="protein sequence ID" value="MCM2680917.1"/>
    <property type="molecule type" value="Genomic_DNA"/>
</dbReference>
<evidence type="ECO:0000256" key="8">
    <source>
        <dbReference type="ARBA" id="ARBA00023008"/>
    </source>
</evidence>
<gene>
    <name evidence="11" type="ORF">NAF29_14775</name>
</gene>
<evidence type="ECO:0000256" key="4">
    <source>
        <dbReference type="ARBA" id="ARBA00015384"/>
    </source>
</evidence>
<comment type="subcellular location">
    <subcellularLocation>
        <location evidence="2">Cell inner membrane</location>
        <topology evidence="2">Single-pass type II membrane protein</topology>
        <orientation evidence="2">Periplasmic side</orientation>
    </subcellularLocation>
</comment>
<feature type="transmembrane region" description="Helical" evidence="10">
    <location>
        <begin position="17"/>
        <end position="35"/>
    </location>
</feature>
<dbReference type="PANTHER" id="PTHR21320">
    <property type="entry name" value="CYTOCHROME C OXIDASE ASSEMBLY PROTEIN COX11-RELATED"/>
    <property type="match status" value="1"/>
</dbReference>
<dbReference type="GO" id="GO:0005507">
    <property type="term" value="F:copper ion binding"/>
    <property type="evidence" value="ECO:0007669"/>
    <property type="project" value="InterPro"/>
</dbReference>
<evidence type="ECO:0000256" key="3">
    <source>
        <dbReference type="ARBA" id="ARBA00009620"/>
    </source>
</evidence>
<keyword evidence="9 10" id="KW-0472">Membrane</keyword>
<dbReference type="SUPFAM" id="SSF110111">
    <property type="entry name" value="Ctag/Cox11"/>
    <property type="match status" value="1"/>
</dbReference>
<organism evidence="11 12">
    <name type="scientific">Echinimonas agarilytica</name>
    <dbReference type="NCBI Taxonomy" id="1215918"/>
    <lineage>
        <taxon>Bacteria</taxon>
        <taxon>Pseudomonadati</taxon>
        <taxon>Pseudomonadota</taxon>
        <taxon>Gammaproteobacteria</taxon>
        <taxon>Alteromonadales</taxon>
        <taxon>Echinimonadaceae</taxon>
        <taxon>Echinimonas</taxon>
    </lineage>
</organism>
<name>A0AA42B8I7_9GAMM</name>
<dbReference type="InterPro" id="IPR023471">
    <property type="entry name" value="CtaG/Cox11_dom_sf"/>
</dbReference>
<dbReference type="GO" id="GO:0005886">
    <property type="term" value="C:plasma membrane"/>
    <property type="evidence" value="ECO:0007669"/>
    <property type="project" value="UniProtKB-SubCell"/>
</dbReference>
<keyword evidence="8" id="KW-0186">Copper</keyword>
<evidence type="ECO:0000256" key="7">
    <source>
        <dbReference type="ARBA" id="ARBA00022989"/>
    </source>
</evidence>
<keyword evidence="12" id="KW-1185">Reference proteome</keyword>
<dbReference type="Pfam" id="PF04442">
    <property type="entry name" value="CtaG_Cox11"/>
    <property type="match status" value="1"/>
</dbReference>
<dbReference type="PANTHER" id="PTHR21320:SF3">
    <property type="entry name" value="CYTOCHROME C OXIDASE ASSEMBLY PROTEIN COX11, MITOCHONDRIAL-RELATED"/>
    <property type="match status" value="1"/>
</dbReference>
<dbReference type="NCBIfam" id="NF003465">
    <property type="entry name" value="PRK05089.1"/>
    <property type="match status" value="1"/>
</dbReference>
<evidence type="ECO:0000256" key="5">
    <source>
        <dbReference type="ARBA" id="ARBA00022692"/>
    </source>
</evidence>
<reference evidence="11 12" key="1">
    <citation type="journal article" date="2013" name="Antonie Van Leeuwenhoek">
        <title>Echinimonas agarilytica gen. nov., sp. nov., a new gammaproteobacterium isolated from the sea urchin Strongylocentrotus intermedius.</title>
        <authorList>
            <person name="Nedashkovskaya O.I."/>
            <person name="Stenkova A.M."/>
            <person name="Zhukova N.V."/>
            <person name="Van Trappen S."/>
            <person name="Lee J.S."/>
            <person name="Kim S.B."/>
        </authorList>
    </citation>
    <scope>NUCLEOTIDE SEQUENCE [LARGE SCALE GENOMIC DNA]</scope>
    <source>
        <strain evidence="11 12">KMM 6351</strain>
    </source>
</reference>
<dbReference type="Proteomes" id="UP001165393">
    <property type="component" value="Unassembled WGS sequence"/>
</dbReference>
<proteinExistence type="inferred from homology"/>
<sequence length="194" mass="21238">MTEHSNGQSHASLVKRLLGVVIGMFAFGFALVPLYDVLCDVTGINGKTNTTAASLPIQESQSTREIRVQFLTRTSSGLSWPFLALTRSVTVTPGKLTRVDFVVENPKDVPVVAQAIPSVSPGLGAKYLHKLECFCFNQQPLAPGERKVMPMQFYVDETLPDDIGTLTLAYTLYDISDRLQESTAAVVETKRTTE</sequence>
<accession>A0AA42B8I7</accession>
<dbReference type="AlphaFoldDB" id="A0AA42B8I7"/>
<comment type="caution">
    <text evidence="11">The sequence shown here is derived from an EMBL/GenBank/DDBJ whole genome shotgun (WGS) entry which is preliminary data.</text>
</comment>
<keyword evidence="6" id="KW-0735">Signal-anchor</keyword>
<evidence type="ECO:0000256" key="2">
    <source>
        <dbReference type="ARBA" id="ARBA00004382"/>
    </source>
</evidence>
<keyword evidence="7 10" id="KW-1133">Transmembrane helix</keyword>
<dbReference type="RefSeq" id="WP_251262400.1">
    <property type="nucleotide sequence ID" value="NZ_JAMQGP010000008.1"/>
</dbReference>
<dbReference type="Gene3D" id="2.60.370.10">
    <property type="entry name" value="Ctag/Cox11"/>
    <property type="match status" value="1"/>
</dbReference>
<evidence type="ECO:0000256" key="10">
    <source>
        <dbReference type="SAM" id="Phobius"/>
    </source>
</evidence>
<evidence type="ECO:0000256" key="1">
    <source>
        <dbReference type="ARBA" id="ARBA00004007"/>
    </source>
</evidence>
<dbReference type="PIRSF" id="PIRSF005413">
    <property type="entry name" value="COX11"/>
    <property type="match status" value="1"/>
</dbReference>
<evidence type="ECO:0000256" key="9">
    <source>
        <dbReference type="ARBA" id="ARBA00023136"/>
    </source>
</evidence>
<comment type="function">
    <text evidence="1">Exerts its effect at some terminal stage of cytochrome c oxidase synthesis, probably by being involved in the insertion of the copper B into subunit I.</text>
</comment>
<comment type="similarity">
    <text evidence="3">Belongs to the COX11/CtaG family.</text>
</comment>
<protein>
    <recommendedName>
        <fullName evidence="4">Cytochrome c oxidase assembly protein CtaG</fullName>
    </recommendedName>
</protein>
<evidence type="ECO:0000256" key="6">
    <source>
        <dbReference type="ARBA" id="ARBA00022968"/>
    </source>
</evidence>
<evidence type="ECO:0000313" key="12">
    <source>
        <dbReference type="Proteomes" id="UP001165393"/>
    </source>
</evidence>